<dbReference type="InterPro" id="IPR003615">
    <property type="entry name" value="HNH_nuc"/>
</dbReference>
<gene>
    <name evidence="3" type="ORF">DCM83_11215</name>
</gene>
<feature type="domain" description="HNH nuclease" evidence="2">
    <location>
        <begin position="122"/>
        <end position="181"/>
    </location>
</feature>
<feature type="compositionally biased region" description="Polar residues" evidence="1">
    <location>
        <begin position="73"/>
        <end position="82"/>
    </location>
</feature>
<evidence type="ECO:0000256" key="1">
    <source>
        <dbReference type="SAM" id="MobiDB-lite"/>
    </source>
</evidence>
<evidence type="ECO:0000313" key="3">
    <source>
        <dbReference type="EMBL" id="UUO69596.1"/>
    </source>
</evidence>
<protein>
    <recommendedName>
        <fullName evidence="2">HNH nuclease domain-containing protein</fullName>
    </recommendedName>
</protein>
<dbReference type="EMBL" id="CP028989">
    <property type="protein sequence ID" value="UUO69596.1"/>
    <property type="molecule type" value="Genomic_DNA"/>
</dbReference>
<reference evidence="3" key="1">
    <citation type="submission" date="2018-04" db="EMBL/GenBank/DDBJ databases">
        <title>Genomes of Endosymbiotic and Endophytic Bradyrhizobium Publication status.</title>
        <authorList>
            <person name="Guha S."/>
            <person name="Jorrin B."/>
            <person name="Sarkar M."/>
            <person name="Poole P.S."/>
            <person name="DasGupta M."/>
        </authorList>
    </citation>
    <scope>NUCLEOTIDE SEQUENCE</scope>
    <source>
        <strain evidence="3">WBOS16</strain>
    </source>
</reference>
<name>A0AAE9NFX0_9BRAD</name>
<dbReference type="CDD" id="cd00085">
    <property type="entry name" value="HNHc"/>
    <property type="match status" value="1"/>
</dbReference>
<dbReference type="Proteomes" id="UP001058872">
    <property type="component" value="Chromosome"/>
</dbReference>
<evidence type="ECO:0000259" key="2">
    <source>
        <dbReference type="SMART" id="SM00507"/>
    </source>
</evidence>
<sequence length="235" mass="26243">MASALFLAWDRYSLDTGHTRESELLAVVRNEQLYKLLGASEATVQSNARSLVKAYLAAGGLLRFEKTSKVSTSKVARSTPASAPTRAELTPPSGAEWLDQDGSDKSVERSMISRLAQKRNRKIAVQLRLHYNHKCMFCGIQLGVGENRFYSEAAHIKPLGKPHNGPDKMANLLVLCPNHHLQFDRGVLRVKVEGSKLRLYSSVPSDPLNNKLLTPSHTLDSSCVVWHYDWFSDKR</sequence>
<accession>A0AAE9NFX0</accession>
<organism evidence="3 4">
    <name type="scientific">Bradyrhizobium betae</name>
    <dbReference type="NCBI Taxonomy" id="244734"/>
    <lineage>
        <taxon>Bacteria</taxon>
        <taxon>Pseudomonadati</taxon>
        <taxon>Pseudomonadota</taxon>
        <taxon>Alphaproteobacteria</taxon>
        <taxon>Hyphomicrobiales</taxon>
        <taxon>Nitrobacteraceae</taxon>
        <taxon>Bradyrhizobium</taxon>
    </lineage>
</organism>
<dbReference type="AlphaFoldDB" id="A0AAE9NFX0"/>
<proteinExistence type="predicted"/>
<evidence type="ECO:0000313" key="4">
    <source>
        <dbReference type="Proteomes" id="UP001058872"/>
    </source>
</evidence>
<feature type="region of interest" description="Disordered" evidence="1">
    <location>
        <begin position="73"/>
        <end position="104"/>
    </location>
</feature>
<dbReference type="SMART" id="SM00507">
    <property type="entry name" value="HNHc"/>
    <property type="match status" value="1"/>
</dbReference>
<dbReference type="Pfam" id="PF13391">
    <property type="entry name" value="HNH_2"/>
    <property type="match status" value="1"/>
</dbReference>
<dbReference type="Gene3D" id="1.10.30.50">
    <property type="match status" value="1"/>
</dbReference>